<accession>A0A8B8BFH9</accession>
<sequence length="437" mass="48800">MYAIIYIVMMFTLTWYSAADHMGYFCLQKGVAFIDPKNGFKCNFTKRTAKDFFNDKNTSQCQHRCRVDISGSFDLNNWGTYYVGRLQLTIAGVTLKYTICQNPTGNFWRSLDITCSSWTQDTVTVNNPCVHNWQCTGTEFSTVCSNGICECQHGYLSLNGTCYRDNVVIGGACTLKEQCKGTEHSGVCWNGTCGCKTGYISIDQHCYEGNVSLDNKCIFHAQCSGSPNASCRDGYCTCIEGYIPDESSKCFLSRPIDDKEAFIGDQRESSLGSTLGALFGGVVLGVLITTVIGFIIHKRINQNYKRRQTQEPRVVFADNNGYGDAEIERIVDNASRSNKPNQRKIVNVPPYTPSSQSPEYGNISQTSRTRRANEDIYNHLNEKENPDDDDNYDHACAATGHTRGNFDSDYSSMRDVDKGYSSSVAKGTDDYFTLEPN</sequence>
<evidence type="ECO:0000256" key="1">
    <source>
        <dbReference type="SAM" id="MobiDB-lite"/>
    </source>
</evidence>
<evidence type="ECO:0000256" key="3">
    <source>
        <dbReference type="SAM" id="SignalP"/>
    </source>
</evidence>
<keyword evidence="2" id="KW-1133">Transmembrane helix</keyword>
<feature type="transmembrane region" description="Helical" evidence="2">
    <location>
        <begin position="275"/>
        <end position="297"/>
    </location>
</feature>
<dbReference type="InterPro" id="IPR006149">
    <property type="entry name" value="EB_dom"/>
</dbReference>
<feature type="signal peptide" evidence="3">
    <location>
        <begin position="1"/>
        <end position="19"/>
    </location>
</feature>
<dbReference type="Pfam" id="PF01683">
    <property type="entry name" value="EB"/>
    <property type="match status" value="1"/>
</dbReference>
<dbReference type="Proteomes" id="UP000694844">
    <property type="component" value="Chromosome 8"/>
</dbReference>
<feature type="domain" description="EB" evidence="4">
    <location>
        <begin position="195"/>
        <end position="250"/>
    </location>
</feature>
<evidence type="ECO:0000259" key="4">
    <source>
        <dbReference type="Pfam" id="PF01683"/>
    </source>
</evidence>
<evidence type="ECO:0000313" key="6">
    <source>
        <dbReference type="RefSeq" id="XP_022302112.1"/>
    </source>
</evidence>
<keyword evidence="5" id="KW-1185">Reference proteome</keyword>
<feature type="region of interest" description="Disordered" evidence="1">
    <location>
        <begin position="416"/>
        <end position="437"/>
    </location>
</feature>
<evidence type="ECO:0000313" key="5">
    <source>
        <dbReference type="Proteomes" id="UP000694844"/>
    </source>
</evidence>
<dbReference type="OrthoDB" id="6105732at2759"/>
<proteinExistence type="predicted"/>
<keyword evidence="3" id="KW-0732">Signal</keyword>
<dbReference type="PANTHER" id="PTHR39069:SF8">
    <property type="entry name" value="FI17111P1"/>
    <property type="match status" value="1"/>
</dbReference>
<gene>
    <name evidence="6" type="primary">LOC111110071</name>
</gene>
<keyword evidence="2" id="KW-0812">Transmembrane</keyword>
<feature type="chain" id="PRO_5034113173" evidence="3">
    <location>
        <begin position="20"/>
        <end position="437"/>
    </location>
</feature>
<dbReference type="RefSeq" id="XP_022302112.1">
    <property type="nucleotide sequence ID" value="XM_022446404.1"/>
</dbReference>
<dbReference type="KEGG" id="cvn:111110071"/>
<dbReference type="AlphaFoldDB" id="A0A8B8BFH9"/>
<feature type="region of interest" description="Disordered" evidence="1">
    <location>
        <begin position="335"/>
        <end position="370"/>
    </location>
</feature>
<dbReference type="GeneID" id="111110071"/>
<name>A0A8B8BFH9_CRAVI</name>
<feature type="compositionally biased region" description="Polar residues" evidence="1">
    <location>
        <begin position="353"/>
        <end position="367"/>
    </location>
</feature>
<keyword evidence="2" id="KW-0472">Membrane</keyword>
<dbReference type="PANTHER" id="PTHR39069">
    <property type="entry name" value="ECDYSONE-INDUCIBLE GENE E1, ISOFORM A"/>
    <property type="match status" value="1"/>
</dbReference>
<evidence type="ECO:0000256" key="2">
    <source>
        <dbReference type="SAM" id="Phobius"/>
    </source>
</evidence>
<organism evidence="5 6">
    <name type="scientific">Crassostrea virginica</name>
    <name type="common">Eastern oyster</name>
    <dbReference type="NCBI Taxonomy" id="6565"/>
    <lineage>
        <taxon>Eukaryota</taxon>
        <taxon>Metazoa</taxon>
        <taxon>Spiralia</taxon>
        <taxon>Lophotrochozoa</taxon>
        <taxon>Mollusca</taxon>
        <taxon>Bivalvia</taxon>
        <taxon>Autobranchia</taxon>
        <taxon>Pteriomorphia</taxon>
        <taxon>Ostreida</taxon>
        <taxon>Ostreoidea</taxon>
        <taxon>Ostreidae</taxon>
        <taxon>Crassostrea</taxon>
    </lineage>
</organism>
<reference evidence="6" key="1">
    <citation type="submission" date="2025-08" db="UniProtKB">
        <authorList>
            <consortium name="RefSeq"/>
        </authorList>
    </citation>
    <scope>IDENTIFICATION</scope>
    <source>
        <tissue evidence="6">Whole sample</tissue>
    </source>
</reference>
<protein>
    <submittedName>
        <fullName evidence="6">Uncharacterized protein LOC111110071</fullName>
    </submittedName>
</protein>